<dbReference type="RefSeq" id="WP_193986114.1">
    <property type="nucleotide sequence ID" value="NZ_CP063656.1"/>
</dbReference>
<dbReference type="Proteomes" id="UP000594059">
    <property type="component" value="Chromosome"/>
</dbReference>
<feature type="coiled-coil region" evidence="1">
    <location>
        <begin position="471"/>
        <end position="515"/>
    </location>
</feature>
<evidence type="ECO:0000313" key="3">
    <source>
        <dbReference type="EMBL" id="QOW20044.1"/>
    </source>
</evidence>
<dbReference type="AlphaFoldDB" id="A0A7S6ZSU3"/>
<name>A0A7S6ZSU3_9GAMM</name>
<dbReference type="KEGG" id="lcic:INQ41_03065"/>
<feature type="compositionally biased region" description="Polar residues" evidence="2">
    <location>
        <begin position="250"/>
        <end position="265"/>
    </location>
</feature>
<protein>
    <submittedName>
        <fullName evidence="3">DUF1631 family protein</fullName>
    </submittedName>
</protein>
<organism evidence="3 4">
    <name type="scientific">Novilysobacter ciconiae</name>
    <dbReference type="NCBI Taxonomy" id="2781022"/>
    <lineage>
        <taxon>Bacteria</taxon>
        <taxon>Pseudomonadati</taxon>
        <taxon>Pseudomonadota</taxon>
        <taxon>Gammaproteobacteria</taxon>
        <taxon>Lysobacterales</taxon>
        <taxon>Lysobacteraceae</taxon>
        <taxon>Novilysobacter</taxon>
    </lineage>
</organism>
<keyword evidence="1" id="KW-0175">Coiled coil</keyword>
<evidence type="ECO:0000256" key="1">
    <source>
        <dbReference type="SAM" id="Coils"/>
    </source>
</evidence>
<gene>
    <name evidence="3" type="ORF">INQ41_03065</name>
</gene>
<dbReference type="Pfam" id="PF07793">
    <property type="entry name" value="DUF1631"/>
    <property type="match status" value="1"/>
</dbReference>
<keyword evidence="4" id="KW-1185">Reference proteome</keyword>
<evidence type="ECO:0000256" key="2">
    <source>
        <dbReference type="SAM" id="MobiDB-lite"/>
    </source>
</evidence>
<dbReference type="EMBL" id="CP063656">
    <property type="protein sequence ID" value="QOW20044.1"/>
    <property type="molecule type" value="Genomic_DNA"/>
</dbReference>
<dbReference type="InterPro" id="IPR012434">
    <property type="entry name" value="DUF1631"/>
</dbReference>
<reference evidence="3 4" key="1">
    <citation type="submission" date="2020-10" db="EMBL/GenBank/DDBJ databases">
        <title>complete genome sequencing of Lysobacter sp. H21R20.</title>
        <authorList>
            <person name="Bae J.-W."/>
            <person name="Lee S.-Y."/>
        </authorList>
    </citation>
    <scope>NUCLEOTIDE SEQUENCE [LARGE SCALE GENOMIC DNA]</scope>
    <source>
        <strain evidence="3 4">H21R20</strain>
    </source>
</reference>
<sequence>MLLSQLQSLVAEELTRELARLLETIERDLHLQASQARGAAAQSEWLSAVEALRANRDRLLADFSADVSAAVANLQAPSGAHSEPEGAATADSLRLVKHTEIAEINALTAISRRHEARARLPMLLLCHRMAVLGGRPAFAATDLPVGPRAVGTMVARVAASISGEVETRLHLYKLFDRQMMTGYPSLVEAMNTLLDKANVLPGLEFVPTRVRRDNGARRAGPPTPESAPETTLEEGARPTTANADNDPDRTTGTGNPSPGAFQQVSGRFDEDRSHRHQPTFGTVDTASEMQALAELQELLAAARPGVALGSAATTDILATDELDASLGELQSAEGATAPCNPAQVRHELLEHHRQARGRVAHLAAHDEETFELFGLLYSEVGRQLRQGSRAAAQLERLQVPLLRVALQDRGFFVRKQHPARQLLESIAEAGSQWLEDSESASDARLDDLLHETVSHVVDHYDGEAEVFAAAQETLAAQLEALERKAEAAQRRQIEAARGRDKLERAKQQAASAIKDAIGDAAVPRFLATLLEQAWTDVLSLVLLRHGEDSPEWRDHVEATSRIIAANRGEPAPEALQPRVTEALGLVGYQGDEAGAIAGRLLAADDDADDPASRTELALKLKARARLGANEIPPLPALEPRSAREEECFGHLRSVAFGTTIEFTINRNGDSVRQRLAWFSPTTGRVLLLNHRGQRIEDQRGRETLDQIARLISSGEARIVPADDHSSLVDRAWQSALARLRSFGRSSSNNGVTK</sequence>
<evidence type="ECO:0000313" key="4">
    <source>
        <dbReference type="Proteomes" id="UP000594059"/>
    </source>
</evidence>
<feature type="region of interest" description="Disordered" evidence="2">
    <location>
        <begin position="211"/>
        <end position="279"/>
    </location>
</feature>
<proteinExistence type="predicted"/>
<accession>A0A7S6ZSU3</accession>